<dbReference type="GO" id="GO:0004402">
    <property type="term" value="F:histone acetyltransferase activity"/>
    <property type="evidence" value="ECO:0007669"/>
    <property type="project" value="InterPro"/>
</dbReference>
<dbReference type="GO" id="GO:0017025">
    <property type="term" value="F:TBP-class protein binding"/>
    <property type="evidence" value="ECO:0007669"/>
    <property type="project" value="InterPro"/>
</dbReference>
<dbReference type="Pfam" id="PF12157">
    <property type="entry name" value="DUF3591"/>
    <property type="match status" value="1"/>
</dbReference>
<dbReference type="Proteomes" id="UP000593562">
    <property type="component" value="Unassembled WGS sequence"/>
</dbReference>
<dbReference type="InterPro" id="IPR018359">
    <property type="entry name" value="Bromodomain_CS"/>
</dbReference>
<dbReference type="Gene3D" id="1.20.920.10">
    <property type="entry name" value="Bromodomain-like"/>
    <property type="match status" value="1"/>
</dbReference>
<keyword evidence="5" id="KW-0804">Transcription</keyword>
<feature type="region of interest" description="Disordered" evidence="9">
    <location>
        <begin position="93"/>
        <end position="115"/>
    </location>
</feature>
<dbReference type="Gene3D" id="3.10.20.90">
    <property type="entry name" value="Phosphatidylinositol 3-kinase Catalytic Subunit, Chain A, domain 1"/>
    <property type="match status" value="1"/>
</dbReference>
<feature type="region of interest" description="Disordered" evidence="9">
    <location>
        <begin position="1605"/>
        <end position="1625"/>
    </location>
</feature>
<dbReference type="InterPro" id="IPR022591">
    <property type="entry name" value="TAF1_HAT_dom"/>
</dbReference>
<keyword evidence="12" id="KW-0648">Protein biosynthesis</keyword>
<dbReference type="Pfam" id="PF00240">
    <property type="entry name" value="ubiquitin"/>
    <property type="match status" value="1"/>
</dbReference>
<dbReference type="PRINTS" id="PR00503">
    <property type="entry name" value="BROMODOMAIN"/>
</dbReference>
<feature type="region of interest" description="Disordered" evidence="9">
    <location>
        <begin position="1760"/>
        <end position="1829"/>
    </location>
</feature>
<feature type="compositionally biased region" description="Basic and acidic residues" evidence="9">
    <location>
        <begin position="1790"/>
        <end position="1804"/>
    </location>
</feature>
<dbReference type="InterPro" id="IPR009067">
    <property type="entry name" value="TAF_II_230-bd"/>
</dbReference>
<gene>
    <name evidence="12" type="ORF">HS088_TW08G00537</name>
</gene>
<dbReference type="GO" id="GO:0005669">
    <property type="term" value="C:transcription factor TFIID complex"/>
    <property type="evidence" value="ECO:0007669"/>
    <property type="project" value="InterPro"/>
</dbReference>
<evidence type="ECO:0000256" key="5">
    <source>
        <dbReference type="ARBA" id="ARBA00023163"/>
    </source>
</evidence>
<dbReference type="SUPFAM" id="SSF47370">
    <property type="entry name" value="Bromodomain"/>
    <property type="match status" value="1"/>
</dbReference>
<evidence type="ECO:0000313" key="12">
    <source>
        <dbReference type="EMBL" id="KAF5743949.1"/>
    </source>
</evidence>
<feature type="compositionally biased region" description="Polar residues" evidence="9">
    <location>
        <begin position="1367"/>
        <end position="1383"/>
    </location>
</feature>
<evidence type="ECO:0000256" key="8">
    <source>
        <dbReference type="PROSITE-ProRule" id="PRU00035"/>
    </source>
</evidence>
<dbReference type="FunFam" id="3.10.20.90:FF:000223">
    <property type="entry name" value="Transcription initiation factor TFIID subunit 1"/>
    <property type="match status" value="1"/>
</dbReference>
<dbReference type="SMART" id="SM00213">
    <property type="entry name" value="UBQ"/>
    <property type="match status" value="1"/>
</dbReference>
<dbReference type="PROSITE" id="PS00633">
    <property type="entry name" value="BROMODOMAIN_1"/>
    <property type="match status" value="1"/>
</dbReference>
<dbReference type="InterPro" id="IPR001487">
    <property type="entry name" value="Bromodomain"/>
</dbReference>
<feature type="compositionally biased region" description="Basic residues" evidence="9">
    <location>
        <begin position="1769"/>
        <end position="1779"/>
    </location>
</feature>
<evidence type="ECO:0000259" key="11">
    <source>
        <dbReference type="PROSITE" id="PS50053"/>
    </source>
</evidence>
<dbReference type="CDD" id="cd04369">
    <property type="entry name" value="Bromodomain"/>
    <property type="match status" value="1"/>
</dbReference>
<evidence type="ECO:0000259" key="10">
    <source>
        <dbReference type="PROSITE" id="PS50014"/>
    </source>
</evidence>
<dbReference type="InterPro" id="IPR036741">
    <property type="entry name" value="TAFII-230_TBP-bd_sf"/>
</dbReference>
<dbReference type="InterPro" id="IPR040240">
    <property type="entry name" value="TAF1"/>
</dbReference>
<dbReference type="InParanoid" id="A0A7J7DCG0"/>
<comment type="similarity">
    <text evidence="2">Belongs to the TAF1 family.</text>
</comment>
<dbReference type="GO" id="GO:0003743">
    <property type="term" value="F:translation initiation factor activity"/>
    <property type="evidence" value="ECO:0007669"/>
    <property type="project" value="UniProtKB-KW"/>
</dbReference>
<dbReference type="InterPro" id="IPR036427">
    <property type="entry name" value="Bromodomain-like_sf"/>
</dbReference>
<feature type="compositionally biased region" description="Polar residues" evidence="9">
    <location>
        <begin position="97"/>
        <end position="106"/>
    </location>
</feature>
<keyword evidence="6" id="KW-0539">Nucleus</keyword>
<accession>A0A7J7DCG0</accession>
<comment type="subcellular location">
    <subcellularLocation>
        <location evidence="1">Nucleus</location>
    </subcellularLocation>
</comment>
<evidence type="ECO:0000256" key="2">
    <source>
        <dbReference type="ARBA" id="ARBA00009064"/>
    </source>
</evidence>
<comment type="caution">
    <text evidence="12">The sequence shown here is derived from an EMBL/GenBank/DDBJ whole genome shotgun (WGS) entry which is preliminary data.</text>
</comment>
<dbReference type="CDD" id="cd17064">
    <property type="entry name" value="Ubl_TAFs_like"/>
    <property type="match status" value="1"/>
</dbReference>
<dbReference type="InterPro" id="IPR029071">
    <property type="entry name" value="Ubiquitin-like_domsf"/>
</dbReference>
<evidence type="ECO:0000256" key="1">
    <source>
        <dbReference type="ARBA" id="ARBA00004123"/>
    </source>
</evidence>
<dbReference type="PANTHER" id="PTHR13900:SF0">
    <property type="entry name" value="TRANSCRIPTION INITIATION FACTOR TFIID SUBUNIT 1"/>
    <property type="match status" value="1"/>
</dbReference>
<dbReference type="PROSITE" id="PS50053">
    <property type="entry name" value="UBIQUITIN_2"/>
    <property type="match status" value="1"/>
</dbReference>
<dbReference type="PROSITE" id="PS50014">
    <property type="entry name" value="BROMODOMAIN_2"/>
    <property type="match status" value="1"/>
</dbReference>
<evidence type="ECO:0000256" key="9">
    <source>
        <dbReference type="SAM" id="MobiDB-lite"/>
    </source>
</evidence>
<dbReference type="EMBL" id="JAAARO010000008">
    <property type="protein sequence ID" value="KAF5743949.1"/>
    <property type="molecule type" value="Genomic_DNA"/>
</dbReference>
<dbReference type="SUPFAM" id="SSF54236">
    <property type="entry name" value="Ubiquitin-like"/>
    <property type="match status" value="1"/>
</dbReference>
<reference evidence="12 13" key="1">
    <citation type="journal article" date="2020" name="Nat. Commun.">
        <title>Genome of Tripterygium wilfordii and identification of cytochrome P450 involved in triptolide biosynthesis.</title>
        <authorList>
            <person name="Tu L."/>
            <person name="Su P."/>
            <person name="Zhang Z."/>
            <person name="Gao L."/>
            <person name="Wang J."/>
            <person name="Hu T."/>
            <person name="Zhou J."/>
            <person name="Zhang Y."/>
            <person name="Zhao Y."/>
            <person name="Liu Y."/>
            <person name="Song Y."/>
            <person name="Tong Y."/>
            <person name="Lu Y."/>
            <person name="Yang J."/>
            <person name="Xu C."/>
            <person name="Jia M."/>
            <person name="Peters R.J."/>
            <person name="Huang L."/>
            <person name="Gao W."/>
        </authorList>
    </citation>
    <scope>NUCLEOTIDE SEQUENCE [LARGE SCALE GENOMIC DNA]</scope>
    <source>
        <strain evidence="13">cv. XIE 37</strain>
        <tissue evidence="12">Leaf</tissue>
    </source>
</reference>
<protein>
    <recommendedName>
        <fullName evidence="7">Transcription initiation factor TFIID subunit 1</fullName>
    </recommendedName>
</protein>
<feature type="region of interest" description="Disordered" evidence="9">
    <location>
        <begin position="1333"/>
        <end position="1387"/>
    </location>
</feature>
<feature type="domain" description="Bromo" evidence="10">
    <location>
        <begin position="1848"/>
        <end position="1918"/>
    </location>
</feature>
<name>A0A7J7DCG0_TRIWF</name>
<evidence type="ECO:0000256" key="7">
    <source>
        <dbReference type="ARBA" id="ARBA00040102"/>
    </source>
</evidence>
<dbReference type="SUPFAM" id="SSF47055">
    <property type="entry name" value="TAF(II)230 TBP-binding fragment"/>
    <property type="match status" value="1"/>
</dbReference>
<dbReference type="PANTHER" id="PTHR13900">
    <property type="entry name" value="TRANSCRIPTION INITIATION FACTOR TFIID"/>
    <property type="match status" value="1"/>
</dbReference>
<feature type="compositionally biased region" description="Acidic residues" evidence="9">
    <location>
        <begin position="35"/>
        <end position="45"/>
    </location>
</feature>
<dbReference type="Pfam" id="PF00439">
    <property type="entry name" value="Bromodomain"/>
    <property type="match status" value="1"/>
</dbReference>
<keyword evidence="4 8" id="KW-0103">Bromodomain</keyword>
<keyword evidence="3" id="KW-0805">Transcription regulation</keyword>
<feature type="region of interest" description="Disordered" evidence="9">
    <location>
        <begin position="25"/>
        <end position="48"/>
    </location>
</feature>
<keyword evidence="12" id="KW-0396">Initiation factor</keyword>
<dbReference type="SMART" id="SM00297">
    <property type="entry name" value="BROMO"/>
    <property type="match status" value="1"/>
</dbReference>
<evidence type="ECO:0000256" key="4">
    <source>
        <dbReference type="ARBA" id="ARBA00023117"/>
    </source>
</evidence>
<dbReference type="Pfam" id="PF09247">
    <property type="entry name" value="TBP-binding"/>
    <property type="match status" value="1"/>
</dbReference>
<keyword evidence="13" id="KW-1185">Reference proteome</keyword>
<proteinExistence type="inferred from homology"/>
<dbReference type="FunCoup" id="A0A7J7DCG0">
    <property type="interactions" value="3703"/>
</dbReference>
<feature type="compositionally biased region" description="Basic and acidic residues" evidence="9">
    <location>
        <begin position="1689"/>
        <end position="1715"/>
    </location>
</feature>
<feature type="region of interest" description="Disordered" evidence="9">
    <location>
        <begin position="1688"/>
        <end position="1715"/>
    </location>
</feature>
<organism evidence="12 13">
    <name type="scientific">Tripterygium wilfordii</name>
    <name type="common">Thunder God vine</name>
    <dbReference type="NCBI Taxonomy" id="458696"/>
    <lineage>
        <taxon>Eukaryota</taxon>
        <taxon>Viridiplantae</taxon>
        <taxon>Streptophyta</taxon>
        <taxon>Embryophyta</taxon>
        <taxon>Tracheophyta</taxon>
        <taxon>Spermatophyta</taxon>
        <taxon>Magnoliopsida</taxon>
        <taxon>eudicotyledons</taxon>
        <taxon>Gunneridae</taxon>
        <taxon>Pentapetalae</taxon>
        <taxon>rosids</taxon>
        <taxon>fabids</taxon>
        <taxon>Celastrales</taxon>
        <taxon>Celastraceae</taxon>
        <taxon>Tripterygium</taxon>
    </lineage>
</organism>
<sequence>MWEKKASEYQFLRRFLLELPVNMGYEFGSSSQDGRDEDDEEEYEEAGGGNTFLGFMFGNVDNSGDLDADYLDEDAKEHLAALADKLGHSLTEIDLSVRSQQTSTDAAEQDYDEKAEDAVDYEDIEEEYDGPEIHAASEEDFLLPKKEYFSSEVSRATLKPTISVFDDENYDEDEEFEKDAEVIDEKVQVQTTSSSDEQGEHLEVLSKGDVFPNDDVNLGLLDDEVMAFVLEDFEDVHKEVADAPEGPLHGECSMPLPILCVEDGLVILRFSEIFGIHQPLKKGEKRDHKNFFYREKYQSMNISDIAEEDEEACLKTFGQGVSSIKEAHLIQHDTTKNDYVSEAAKFGALEGAASKSVQDDGRRKNSYICAEPMKEDLTFTFSGGWQLPSSPRFYPLDQEDWEDRIVWDDSSSPTENSVGSCAIAGAESKGSFSGGTDGHTRAQNFVAKLSMDVDQEDHNLCLSTAPLLLESFGPSNSYVITNLPFSESGCHPQLLRLESRLDSSIFDDVNDQRDAAAEDLHNDALRLSKKLTLQNTDMMDGSWVNNIIWEPHEVKVKPKLILDLQDEQMLFEILDNNDSKHLQLHAGAMILAQSMRPSHSKSPGLQGVGYSSSWQFNIANDRFYKNRKIPQQLQSNANKRTVHGIKVHHSAPAIKLQTMKLKLSNKDLAYFHQPKSLWYPHDNEMAVKEQRKLPTQGPMKIILKSLGGKGSKLHVDAEETLSSVKAKASKKLDFKPWESVKIFYLGKELEDNKSLVDQQVESNSLLHLVRTRIHLLPRAQKTPASNKALRPPGAFKKKSDLSVKDGHVFLMEYCEERPLLLSNAGMGANLCTYYQKSGPSDQSGTLLHNGNSSLGNILSLEPADKSPFLGDIKAGCSRSSIETNMYKAPILPHKVPASDFLLVRSAKGKLSIRRIDRIAVVGQQEPLMEVMSPGTKGVQTYMTNRLLVYVYREFRAAEKRGLLPCIRTDELSVHFPNLSDATLRKRLKECAILRRDPNGKLFWSKKRDFHIPSEEELKKLVSPENVCAYESMQAGLYRLKHLGITRLTNPAGISSAMSQLPDEAIALAAASHIERELQITPWSLSSNFVACTNQDRENLERLEISGVGDPSGRGLGFSYVRTAPKAPMSNAMTKKKAAAGRGGSTVTGTDADLRRLSMEAAREVLLKFNVPDKHIEKLTRWHRIAMIRRLSSEQAAAGIRVDPTTISKFARGQRMSFLQLQQQTREKCQEVWDRQIQSLSAIDGDDSGSDSEANSDLDSFAGDLENLLDAEEYEEGEVGNNESKHEKIDGVKGLKMRRRPFQAQVEEEIEDEAAEAAELFRLLMDDDEVDQKKKKTGVVGDKAGPAPGKKFGGGFNITQRSKKNNSMEKQTSSTAQPNRSFTGKLNIGSDSKEAERLLVKRNLYEKVKAIKKNDASIPGQIRTKVKIVGDGSKMFKEKKSSRESFGCGACGQLGHMRTNKNCPKYGKDPETQLDATVFEKSSAKPNSLDRLSMSQQKALKKKITPKSVMKVALPEVPDGENKSLKTKVVPLKFKCGSMDKLSDTLSPAGVEGYGRPLSSDVETGIKSGAKVNKLILSNKLKPDVEKVEPYKHSIVIRPPVDTEKGQVEYHKPSIVIKPPTNTDRDQAELHKHTIVIRPPAEKDREQLHKKIIIKRPKEIVDLDQVSQDGSSGLEYRKTKRIVELSSFENRGKNESVHLTDESAKRKAREEKRWWEEEEKRRNAVIMNEERTRRLSKKEMGMLDEREGLIALKRYGEAIRREREEEERQKAKKKNKKKRRPEISDEYLEDYGARRNDSRVSERDRSTKRRPTGELGRYGPEYAPPTKRRRGGEVGLANILEHIVEALKGRLDLSYLFLKPVSKKEAPDYLDIIDRPMDLSTIKEKVRRLEYKSVDDFRRDVWQITYNAHEYNDGRNPGIPPLADQLLELCDGLLEEHHEGLFEAEVSIRDS</sequence>
<evidence type="ECO:0000313" key="13">
    <source>
        <dbReference type="Proteomes" id="UP000593562"/>
    </source>
</evidence>
<feature type="domain" description="Ubiquitin-like" evidence="11">
    <location>
        <begin position="699"/>
        <end position="769"/>
    </location>
</feature>
<dbReference type="GO" id="GO:0016251">
    <property type="term" value="F:RNA polymerase II general transcription initiation factor activity"/>
    <property type="evidence" value="ECO:0007669"/>
    <property type="project" value="InterPro"/>
</dbReference>
<evidence type="ECO:0000256" key="3">
    <source>
        <dbReference type="ARBA" id="ARBA00023015"/>
    </source>
</evidence>
<evidence type="ECO:0000256" key="6">
    <source>
        <dbReference type="ARBA" id="ARBA00023242"/>
    </source>
</evidence>
<dbReference type="InterPro" id="IPR000626">
    <property type="entry name" value="Ubiquitin-like_dom"/>
</dbReference>
<dbReference type="Gene3D" id="1.10.1100.10">
    <property type="entry name" value="TAFII-230 TBP-binding domain"/>
    <property type="match status" value="1"/>
</dbReference>
<dbReference type="GO" id="GO:0051123">
    <property type="term" value="P:RNA polymerase II preinitiation complex assembly"/>
    <property type="evidence" value="ECO:0007669"/>
    <property type="project" value="TreeGrafter"/>
</dbReference>